<reference evidence="1" key="1">
    <citation type="submission" date="2014-11" db="EMBL/GenBank/DDBJ databases">
        <authorList>
            <person name="Amaro Gonzalez C."/>
        </authorList>
    </citation>
    <scope>NUCLEOTIDE SEQUENCE</scope>
</reference>
<name>A0A0E9W9V7_ANGAN</name>
<reference evidence="1" key="2">
    <citation type="journal article" date="2015" name="Fish Shellfish Immunol.">
        <title>Early steps in the European eel (Anguilla anguilla)-Vibrio vulnificus interaction in the gills: Role of the RtxA13 toxin.</title>
        <authorList>
            <person name="Callol A."/>
            <person name="Pajuelo D."/>
            <person name="Ebbesson L."/>
            <person name="Teles M."/>
            <person name="MacKenzie S."/>
            <person name="Amaro C."/>
        </authorList>
    </citation>
    <scope>NUCLEOTIDE SEQUENCE</scope>
</reference>
<proteinExistence type="predicted"/>
<protein>
    <submittedName>
        <fullName evidence="1">Uncharacterized protein</fullName>
    </submittedName>
</protein>
<organism evidence="1">
    <name type="scientific">Anguilla anguilla</name>
    <name type="common">European freshwater eel</name>
    <name type="synonym">Muraena anguilla</name>
    <dbReference type="NCBI Taxonomy" id="7936"/>
    <lineage>
        <taxon>Eukaryota</taxon>
        <taxon>Metazoa</taxon>
        <taxon>Chordata</taxon>
        <taxon>Craniata</taxon>
        <taxon>Vertebrata</taxon>
        <taxon>Euteleostomi</taxon>
        <taxon>Actinopterygii</taxon>
        <taxon>Neopterygii</taxon>
        <taxon>Teleostei</taxon>
        <taxon>Anguilliformes</taxon>
        <taxon>Anguillidae</taxon>
        <taxon>Anguilla</taxon>
    </lineage>
</organism>
<sequence>MRPLGKTYPLSVPTKSEACRIASLQCHCVTQAALSAVQILPMLCKCAAL</sequence>
<evidence type="ECO:0000313" key="1">
    <source>
        <dbReference type="EMBL" id="JAH86243.1"/>
    </source>
</evidence>
<dbReference type="EMBL" id="GBXM01022334">
    <property type="protein sequence ID" value="JAH86243.1"/>
    <property type="molecule type" value="Transcribed_RNA"/>
</dbReference>
<dbReference type="AlphaFoldDB" id="A0A0E9W9V7"/>
<accession>A0A0E9W9V7</accession>